<evidence type="ECO:0000259" key="3">
    <source>
        <dbReference type="PROSITE" id="PS51671"/>
    </source>
</evidence>
<dbReference type="InterPro" id="IPR012675">
    <property type="entry name" value="Beta-grasp_dom_sf"/>
</dbReference>
<dbReference type="EC" id="2.7.6.5" evidence="6"/>
<dbReference type="CDD" id="cd01668">
    <property type="entry name" value="TGS_RSH"/>
    <property type="match status" value="1"/>
</dbReference>
<dbReference type="PANTHER" id="PTHR21262">
    <property type="entry name" value="GUANOSINE-3',5'-BIS DIPHOSPHATE 3'-PYROPHOSPHOHYDROLASE"/>
    <property type="match status" value="1"/>
</dbReference>
<dbReference type="FunFam" id="3.10.20.30:FF:000002">
    <property type="entry name" value="GTP pyrophosphokinase (RelA/SpoT)"/>
    <property type="match status" value="1"/>
</dbReference>
<dbReference type="KEGG" id="ttk:TST_1037"/>
<dbReference type="Pfam" id="PF19296">
    <property type="entry name" value="RelA_AH_RIS"/>
    <property type="match status" value="2"/>
</dbReference>
<dbReference type="FunFam" id="3.30.460.10:FF:000001">
    <property type="entry name" value="GTP pyrophosphokinase RelA"/>
    <property type="match status" value="1"/>
</dbReference>
<evidence type="ECO:0000259" key="4">
    <source>
        <dbReference type="PROSITE" id="PS51831"/>
    </source>
</evidence>
<name>A0A0S3QU38_THET7</name>
<sequence length="717" mass="82229">MVTTVINNKLEKIKANVKANHPDADVTLLDRAFERANQAHQGQKRLSGEPYIVHPLEVALILSEMRMDPITVAAALLHDVLEDTEITKKELEKEFGEEITFLVESVSKISKIEAKTHIQRQAETIRKMLLAMAKDLRVIIIKLADRLHNMRTLHFIDNPEKRKRIARETLDIYAPLAHRLGLARIKWEMEDLAFREINPEMYKYIEERVAKSREEREQYINMMIELVREKLKEKGINAHIEGRPKHFYSIYKKMLENNLSFEELYDLIALRIIVDTVDQCYTVLGVIHSNWPYIPGRFKDYIAMPKPNMYQSLHTTVIGPGGEKVEFQIRTWEMHRVAEEGIAAHWKYKEKGRVDKEEEQIFSWIRRFLDWQKDVGGHKDFIYSLKTDLFPEKVYVFTPKGEVKAFPKGATPLDFAYAIHTEVGHHCVGAKVDGRLVSLDYELKTGEKVEILTSPNQHPSRDWLKIVKTTRARTKILAWLRAQEREKAQELGKELCIKEFRKHGENFSKLLDEGKIDEISPQLGYKSSTDLLVAVGLGKLSARTVYSKLFPAKIPGKKPFQEKECKPKGGIKVSVDGMCNVLVRFAKCCNPLPGDDIIGYITKGKGITVHAADCPNLAKLDLDPDRRVDVEWMDLGHTTLPARIRLEAYDKPGLLAEVTSIISKEGINIESANITTTVDKRAFLNFVIDVKSRDQLENVLAKIQQVEGVIRAERVKK</sequence>
<dbReference type="GO" id="GO:0016301">
    <property type="term" value="F:kinase activity"/>
    <property type="evidence" value="ECO:0007669"/>
    <property type="project" value="UniProtKB-KW"/>
</dbReference>
<dbReference type="SUPFAM" id="SSF55021">
    <property type="entry name" value="ACT-like"/>
    <property type="match status" value="1"/>
</dbReference>
<dbReference type="InterPro" id="IPR045865">
    <property type="entry name" value="ACT-like_dom_sf"/>
</dbReference>
<dbReference type="STRING" id="1298851.TST_1037"/>
<feature type="domain" description="TGS" evidence="5">
    <location>
        <begin position="390"/>
        <end position="453"/>
    </location>
</feature>
<dbReference type="InterPro" id="IPR004811">
    <property type="entry name" value="RelA/Spo_fam"/>
</dbReference>
<dbReference type="PROSITE" id="PS51671">
    <property type="entry name" value="ACT"/>
    <property type="match status" value="1"/>
</dbReference>
<dbReference type="Pfam" id="PF04607">
    <property type="entry name" value="RelA_SpoT"/>
    <property type="match status" value="1"/>
</dbReference>
<keyword evidence="6" id="KW-0808">Transferase</keyword>
<comment type="pathway">
    <text evidence="1">Purine metabolism.</text>
</comment>
<proteinExistence type="inferred from homology"/>
<dbReference type="CDD" id="cd05399">
    <property type="entry name" value="NT_Rel-Spo_like"/>
    <property type="match status" value="1"/>
</dbReference>
<dbReference type="Pfam" id="PF02824">
    <property type="entry name" value="TGS"/>
    <property type="match status" value="1"/>
</dbReference>
<dbReference type="FunFam" id="1.10.3210.10:FF:000001">
    <property type="entry name" value="GTP pyrophosphokinase RelA"/>
    <property type="match status" value="1"/>
</dbReference>
<comment type="function">
    <text evidence="2">In eubacteria ppGpp (guanosine 3'-diphosphate 5'-diphosphate) is a mediator of the stringent response that coordinates a variety of cellular activities in response to changes in nutritional abundance.</text>
</comment>
<evidence type="ECO:0000256" key="1">
    <source>
        <dbReference type="ARBA" id="ARBA00025704"/>
    </source>
</evidence>
<dbReference type="SUPFAM" id="SSF109604">
    <property type="entry name" value="HD-domain/PDEase-like"/>
    <property type="match status" value="1"/>
</dbReference>
<dbReference type="AlphaFoldDB" id="A0A0S3QU38"/>
<dbReference type="Proteomes" id="UP000063234">
    <property type="component" value="Chromosome"/>
</dbReference>
<dbReference type="SMART" id="SM00954">
    <property type="entry name" value="RelA_SpoT"/>
    <property type="match status" value="1"/>
</dbReference>
<evidence type="ECO:0000259" key="5">
    <source>
        <dbReference type="PROSITE" id="PS51880"/>
    </source>
</evidence>
<reference evidence="7" key="1">
    <citation type="journal article" date="2018" name="Science">
        <title>A primordial and reversible TCA cycle in a facultatively chemolithoautotrophic thermophile.</title>
        <authorList>
            <person name="Nunoura T."/>
            <person name="Chikaraishi Y."/>
            <person name="Izaki R."/>
            <person name="Suwa T."/>
            <person name="Sato T."/>
            <person name="Harada T."/>
            <person name="Mori K."/>
            <person name="Kato Y."/>
            <person name="Miyazaki M."/>
            <person name="Shimamura S."/>
            <person name="Yanagawa K."/>
            <person name="Shuto A."/>
            <person name="Ohkouchi N."/>
            <person name="Fujita N."/>
            <person name="Takaki Y."/>
            <person name="Atomi H."/>
            <person name="Takai K."/>
        </authorList>
    </citation>
    <scope>NUCLEOTIDE SEQUENCE [LARGE SCALE GENOMIC DNA]</scope>
    <source>
        <strain evidence="7">DSM 17441 / JCM 13301 / NBRC 103674 / ABI70S6</strain>
    </source>
</reference>
<dbReference type="InterPro" id="IPR002912">
    <property type="entry name" value="ACT_dom"/>
</dbReference>
<dbReference type="Gene3D" id="1.10.3210.10">
    <property type="entry name" value="Hypothetical protein af1432"/>
    <property type="match status" value="1"/>
</dbReference>
<dbReference type="SUPFAM" id="SSF81271">
    <property type="entry name" value="TGS-like"/>
    <property type="match status" value="1"/>
</dbReference>
<dbReference type="InterPro" id="IPR045600">
    <property type="entry name" value="RelA/SpoT_AH_RIS"/>
</dbReference>
<dbReference type="PROSITE" id="PS51880">
    <property type="entry name" value="TGS"/>
    <property type="match status" value="1"/>
</dbReference>
<keyword evidence="7" id="KW-1185">Reference proteome</keyword>
<dbReference type="CDD" id="cd04876">
    <property type="entry name" value="ACT_RelA-SpoT"/>
    <property type="match status" value="1"/>
</dbReference>
<dbReference type="PANTHER" id="PTHR21262:SF31">
    <property type="entry name" value="GTP PYROPHOSPHOKINASE"/>
    <property type="match status" value="1"/>
</dbReference>
<dbReference type="Pfam" id="PF13291">
    <property type="entry name" value="ACT_4"/>
    <property type="match status" value="1"/>
</dbReference>
<protein>
    <submittedName>
        <fullName evidence="6">GTP pyrophosphokinase</fullName>
        <ecNumber evidence="6">2.7.6.5</ecNumber>
    </submittedName>
</protein>
<dbReference type="SUPFAM" id="SSF81301">
    <property type="entry name" value="Nucleotidyltransferase"/>
    <property type="match status" value="1"/>
</dbReference>
<feature type="domain" description="HD" evidence="4">
    <location>
        <begin position="51"/>
        <end position="150"/>
    </location>
</feature>
<dbReference type="SMART" id="SM00471">
    <property type="entry name" value="HDc"/>
    <property type="match status" value="1"/>
</dbReference>
<evidence type="ECO:0000256" key="2">
    <source>
        <dbReference type="RuleBase" id="RU003847"/>
    </source>
</evidence>
<dbReference type="InterPro" id="IPR003607">
    <property type="entry name" value="HD/PDEase_dom"/>
</dbReference>
<dbReference type="GO" id="GO:0015949">
    <property type="term" value="P:nucleobase-containing small molecule interconversion"/>
    <property type="evidence" value="ECO:0007669"/>
    <property type="project" value="UniProtKB-ARBA"/>
</dbReference>
<comment type="similarity">
    <text evidence="2">Belongs to the relA/spoT family.</text>
</comment>
<accession>A0A0S3QU38</accession>
<evidence type="ECO:0000313" key="7">
    <source>
        <dbReference type="Proteomes" id="UP000063234"/>
    </source>
</evidence>
<dbReference type="CDD" id="cd00077">
    <property type="entry name" value="HDc"/>
    <property type="match status" value="1"/>
</dbReference>
<dbReference type="Pfam" id="PF13328">
    <property type="entry name" value="HD_4"/>
    <property type="match status" value="1"/>
</dbReference>
<dbReference type="InterPro" id="IPR004095">
    <property type="entry name" value="TGS"/>
</dbReference>
<dbReference type="PATRIC" id="fig|1298851.3.peg.1092"/>
<dbReference type="Gene3D" id="3.30.460.10">
    <property type="entry name" value="Beta Polymerase, domain 2"/>
    <property type="match status" value="1"/>
</dbReference>
<dbReference type="InterPro" id="IPR033655">
    <property type="entry name" value="TGS_RelA/SpoT"/>
</dbReference>
<dbReference type="Gene3D" id="3.10.20.30">
    <property type="match status" value="1"/>
</dbReference>
<organism evidence="6 7">
    <name type="scientific">Thermosulfidibacter takaii (strain DSM 17441 / JCM 13301 / NBRC 103674 / ABI70S6)</name>
    <dbReference type="NCBI Taxonomy" id="1298851"/>
    <lineage>
        <taxon>Bacteria</taxon>
        <taxon>Pseudomonadati</taxon>
        <taxon>Thermosulfidibacterota</taxon>
        <taxon>Thermosulfidibacteria</taxon>
        <taxon>Thermosulfidibacterales</taxon>
        <taxon>Thermosulfidibacteraceae</taxon>
    </lineage>
</organism>
<dbReference type="InterPro" id="IPR006674">
    <property type="entry name" value="HD_domain"/>
</dbReference>
<dbReference type="InterPro" id="IPR043519">
    <property type="entry name" value="NT_sf"/>
</dbReference>
<dbReference type="GO" id="GO:0008728">
    <property type="term" value="F:GTP diphosphokinase activity"/>
    <property type="evidence" value="ECO:0007669"/>
    <property type="project" value="UniProtKB-EC"/>
</dbReference>
<dbReference type="NCBIfam" id="TIGR00691">
    <property type="entry name" value="spoT_relA"/>
    <property type="match status" value="1"/>
</dbReference>
<dbReference type="OrthoDB" id="9805041at2"/>
<dbReference type="GO" id="GO:0015969">
    <property type="term" value="P:guanosine tetraphosphate metabolic process"/>
    <property type="evidence" value="ECO:0007669"/>
    <property type="project" value="InterPro"/>
</dbReference>
<dbReference type="EMBL" id="AP013035">
    <property type="protein sequence ID" value="BAT71831.1"/>
    <property type="molecule type" value="Genomic_DNA"/>
</dbReference>
<dbReference type="GO" id="GO:0005886">
    <property type="term" value="C:plasma membrane"/>
    <property type="evidence" value="ECO:0007669"/>
    <property type="project" value="TreeGrafter"/>
</dbReference>
<dbReference type="Gene3D" id="3.30.70.260">
    <property type="match status" value="1"/>
</dbReference>
<dbReference type="PROSITE" id="PS51831">
    <property type="entry name" value="HD"/>
    <property type="match status" value="1"/>
</dbReference>
<gene>
    <name evidence="6" type="primary">relA</name>
    <name evidence="6" type="ORF">TST_1037</name>
</gene>
<keyword evidence="6" id="KW-0418">Kinase</keyword>
<dbReference type="RefSeq" id="WP_068549829.1">
    <property type="nucleotide sequence ID" value="NZ_AP013035.1"/>
</dbReference>
<dbReference type="InterPro" id="IPR007685">
    <property type="entry name" value="RelA_SpoT"/>
</dbReference>
<evidence type="ECO:0000313" key="6">
    <source>
        <dbReference type="EMBL" id="BAT71831.1"/>
    </source>
</evidence>
<dbReference type="InterPro" id="IPR012676">
    <property type="entry name" value="TGS-like"/>
</dbReference>
<feature type="domain" description="ACT" evidence="3">
    <location>
        <begin position="643"/>
        <end position="717"/>
    </location>
</feature>